<dbReference type="Gene3D" id="3.40.50.11060">
    <property type="entry name" value="GTPase HflX, N-terminal domain"/>
    <property type="match status" value="1"/>
</dbReference>
<evidence type="ECO:0000256" key="9">
    <source>
        <dbReference type="SAM" id="MobiDB-lite"/>
    </source>
</evidence>
<dbReference type="HAMAP" id="MF_00900">
    <property type="entry name" value="GTPase_HflX"/>
    <property type="match status" value="1"/>
</dbReference>
<evidence type="ECO:0000256" key="6">
    <source>
        <dbReference type="HAMAP-Rule" id="MF_00900"/>
    </source>
</evidence>
<evidence type="ECO:0000256" key="5">
    <source>
        <dbReference type="ARBA" id="ARBA00023134"/>
    </source>
</evidence>
<reference evidence="11" key="1">
    <citation type="submission" date="2023-01" db="EMBL/GenBank/DDBJ databases">
        <title>The genome sequence of Kordiimonadaceae bacterium 6D33.</title>
        <authorList>
            <person name="Liu Y."/>
        </authorList>
    </citation>
    <scope>NUCLEOTIDE SEQUENCE</scope>
    <source>
        <strain evidence="11">6D33</strain>
    </source>
</reference>
<dbReference type="Proteomes" id="UP001217500">
    <property type="component" value="Chromosome"/>
</dbReference>
<dbReference type="CDD" id="cd01878">
    <property type="entry name" value="HflX"/>
    <property type="match status" value="1"/>
</dbReference>
<feature type="binding site" evidence="7">
    <location>
        <begin position="284"/>
        <end position="287"/>
    </location>
    <ligand>
        <name>GTP</name>
        <dbReference type="ChEBI" id="CHEBI:37565"/>
    </ligand>
</feature>
<dbReference type="Pfam" id="PF13167">
    <property type="entry name" value="GTP-bdg_N"/>
    <property type="match status" value="1"/>
</dbReference>
<comment type="similarity">
    <text evidence="6">Belongs to the TRAFAC class OBG-HflX-like GTPase superfamily. HflX GTPase family.</text>
</comment>
<dbReference type="InterPro" id="IPR025121">
    <property type="entry name" value="GTPase_HflX_N"/>
</dbReference>
<dbReference type="SUPFAM" id="SSF52540">
    <property type="entry name" value="P-loop containing nucleoside triphosphate hydrolases"/>
    <property type="match status" value="1"/>
</dbReference>
<dbReference type="InterPro" id="IPR030394">
    <property type="entry name" value="G_HFLX_dom"/>
</dbReference>
<evidence type="ECO:0000256" key="2">
    <source>
        <dbReference type="ARBA" id="ARBA00022723"/>
    </source>
</evidence>
<dbReference type="FunFam" id="3.40.50.11060:FF:000001">
    <property type="entry name" value="GTPase HflX"/>
    <property type="match status" value="1"/>
</dbReference>
<evidence type="ECO:0000256" key="7">
    <source>
        <dbReference type="PIRSR" id="PIRSR006809-1"/>
    </source>
</evidence>
<dbReference type="Gene3D" id="6.10.250.2860">
    <property type="match status" value="1"/>
</dbReference>
<feature type="binding site" evidence="7">
    <location>
        <begin position="383"/>
        <end position="385"/>
    </location>
    <ligand>
        <name>GTP</name>
        <dbReference type="ChEBI" id="CHEBI:37565"/>
    </ligand>
</feature>
<sequence>MSDTDDRSERDGDQNGGGWSAEGLGYLQKRVDKPRVYVVHPDIRSDTAELLERSPAAKLEEAKGLAEAIDIELMGGEIIPVRKRRAATLIGEGKIEDLKAISENQEIDVFVFDAELTPVQQRNLERELKAKVIDRTALILEIFGNRASTREGELQVELAHLTYQKSRLVRSWTHLERQRGGAGFMGGPGETQIEADRRIISDKITRLKRALKDVAKTRTLHRARRQKAPYPIVALVGYTNAGKSTLFNRLTRAEVLAEDMLFATLDPTMRAVEMPSGRKIILSDTVGFISNLPTMLVAAFRATLEEVCEADLIIHVRDASHEDSDIQAADVTEVLKELGIDLDAFDTGVPVIEALNKGDLLSPEEMEARIREGVRHPDRVAISALSGEGTDTLIARIDTLLGTADYKLTKLIPYSDGKARAWLKANAKILSENAEEEGFRIEFQVDPVAWDRFSKNHPLPD</sequence>
<dbReference type="GO" id="GO:0043022">
    <property type="term" value="F:ribosome binding"/>
    <property type="evidence" value="ECO:0007669"/>
    <property type="project" value="TreeGrafter"/>
</dbReference>
<dbReference type="PRINTS" id="PR00326">
    <property type="entry name" value="GTP1OBG"/>
</dbReference>
<dbReference type="PANTHER" id="PTHR10229">
    <property type="entry name" value="GTP-BINDING PROTEIN HFLX"/>
    <property type="match status" value="1"/>
</dbReference>
<dbReference type="InterPro" id="IPR032305">
    <property type="entry name" value="GTP-bd_M"/>
</dbReference>
<dbReference type="InterPro" id="IPR027417">
    <property type="entry name" value="P-loop_NTPase"/>
</dbReference>
<comment type="subunit">
    <text evidence="6">Monomer. Associates with the 50S ribosomal subunit.</text>
</comment>
<feature type="domain" description="Hflx-type G" evidence="10">
    <location>
        <begin position="231"/>
        <end position="405"/>
    </location>
</feature>
<feature type="region of interest" description="Disordered" evidence="9">
    <location>
        <begin position="1"/>
        <end position="22"/>
    </location>
</feature>
<keyword evidence="12" id="KW-1185">Reference proteome</keyword>
<dbReference type="Pfam" id="PF16360">
    <property type="entry name" value="GTP-bdg_M"/>
    <property type="match status" value="1"/>
</dbReference>
<feature type="binding site" evidence="7">
    <location>
        <begin position="262"/>
        <end position="266"/>
    </location>
    <ligand>
        <name>GTP</name>
        <dbReference type="ChEBI" id="CHEBI:37565"/>
    </ligand>
</feature>
<comment type="function">
    <text evidence="6">GTPase that associates with the 50S ribosomal subunit and may have a role during protein synthesis or ribosome biogenesis.</text>
</comment>
<evidence type="ECO:0000256" key="4">
    <source>
        <dbReference type="ARBA" id="ARBA00022842"/>
    </source>
</evidence>
<dbReference type="InterPro" id="IPR042108">
    <property type="entry name" value="GTPase_HflX_N_sf"/>
</dbReference>
<feature type="binding site" evidence="7">
    <location>
        <begin position="356"/>
        <end position="359"/>
    </location>
    <ligand>
        <name>GTP</name>
        <dbReference type="ChEBI" id="CHEBI:37565"/>
    </ligand>
</feature>
<dbReference type="GO" id="GO:0005525">
    <property type="term" value="F:GTP binding"/>
    <property type="evidence" value="ECO:0007669"/>
    <property type="project" value="UniProtKB-UniRule"/>
</dbReference>
<protein>
    <recommendedName>
        <fullName evidence="6">GTPase HflX</fullName>
    </recommendedName>
    <alternativeName>
        <fullName evidence="6">GTP-binding protein HflX</fullName>
    </alternativeName>
</protein>
<dbReference type="Pfam" id="PF01926">
    <property type="entry name" value="MMR_HSR1"/>
    <property type="match status" value="1"/>
</dbReference>
<dbReference type="NCBIfam" id="TIGR03156">
    <property type="entry name" value="GTP_HflX"/>
    <property type="match status" value="1"/>
</dbReference>
<keyword evidence="3 6" id="KW-0547">Nucleotide-binding</keyword>
<evidence type="ECO:0000256" key="3">
    <source>
        <dbReference type="ARBA" id="ARBA00022741"/>
    </source>
</evidence>
<evidence type="ECO:0000313" key="12">
    <source>
        <dbReference type="Proteomes" id="UP001217500"/>
    </source>
</evidence>
<dbReference type="PANTHER" id="PTHR10229:SF0">
    <property type="entry name" value="GTP-BINDING PROTEIN 6-RELATED"/>
    <property type="match status" value="1"/>
</dbReference>
<evidence type="ECO:0000313" key="11">
    <source>
        <dbReference type="EMBL" id="WCL52925.1"/>
    </source>
</evidence>
<comment type="cofactor">
    <cofactor evidence="8">
        <name>Mg(2+)</name>
        <dbReference type="ChEBI" id="CHEBI:18420"/>
    </cofactor>
</comment>
<feature type="binding site" evidence="8">
    <location>
        <position position="264"/>
    </location>
    <ligand>
        <name>Mg(2+)</name>
        <dbReference type="ChEBI" id="CHEBI:18420"/>
    </ligand>
</feature>
<keyword evidence="2 8" id="KW-0479">Metal-binding</keyword>
<dbReference type="Gene3D" id="3.40.50.300">
    <property type="entry name" value="P-loop containing nucleotide triphosphate hydrolases"/>
    <property type="match status" value="1"/>
</dbReference>
<feature type="compositionally biased region" description="Basic and acidic residues" evidence="9">
    <location>
        <begin position="1"/>
        <end position="13"/>
    </location>
</feature>
<dbReference type="GO" id="GO:0046872">
    <property type="term" value="F:metal ion binding"/>
    <property type="evidence" value="ECO:0007669"/>
    <property type="project" value="UniProtKB-KW"/>
</dbReference>
<feature type="binding site" evidence="7">
    <location>
        <begin position="237"/>
        <end position="244"/>
    </location>
    <ligand>
        <name>GTP</name>
        <dbReference type="ChEBI" id="CHEBI:37565"/>
    </ligand>
</feature>
<organism evidence="11 12">
    <name type="scientific">Gimibacter soli</name>
    <dbReference type="NCBI Taxonomy" id="3024400"/>
    <lineage>
        <taxon>Bacteria</taxon>
        <taxon>Pseudomonadati</taxon>
        <taxon>Pseudomonadota</taxon>
        <taxon>Alphaproteobacteria</taxon>
        <taxon>Kordiimonadales</taxon>
        <taxon>Temperatibacteraceae</taxon>
        <taxon>Gimibacter</taxon>
    </lineage>
</organism>
<comment type="subcellular location">
    <subcellularLocation>
        <location evidence="6">Cytoplasm</location>
    </subcellularLocation>
    <text evidence="6">May associate with membranes.</text>
</comment>
<keyword evidence="5 6" id="KW-0342">GTP-binding</keyword>
<feature type="binding site" evidence="8">
    <location>
        <position position="244"/>
    </location>
    <ligand>
        <name>Mg(2+)</name>
        <dbReference type="ChEBI" id="CHEBI:18420"/>
    </ligand>
</feature>
<proteinExistence type="inferred from homology"/>
<gene>
    <name evidence="6 11" type="primary">hflX</name>
    <name evidence="11" type="ORF">PH603_10285</name>
</gene>
<name>A0AAE9XS14_9PROT</name>
<evidence type="ECO:0000256" key="8">
    <source>
        <dbReference type="PIRSR" id="PIRSR006809-2"/>
    </source>
</evidence>
<dbReference type="KEGG" id="gso:PH603_10285"/>
<dbReference type="InterPro" id="IPR006073">
    <property type="entry name" value="GTP-bd"/>
</dbReference>
<dbReference type="GO" id="GO:0005737">
    <property type="term" value="C:cytoplasm"/>
    <property type="evidence" value="ECO:0007669"/>
    <property type="project" value="UniProtKB-SubCell"/>
</dbReference>
<accession>A0AAE9XS14</accession>
<evidence type="ECO:0000256" key="1">
    <source>
        <dbReference type="ARBA" id="ARBA00022490"/>
    </source>
</evidence>
<dbReference type="RefSeq" id="WP_289502432.1">
    <property type="nucleotide sequence ID" value="NZ_CP116805.1"/>
</dbReference>
<dbReference type="GO" id="GO:0003924">
    <property type="term" value="F:GTPase activity"/>
    <property type="evidence" value="ECO:0007669"/>
    <property type="project" value="UniProtKB-UniRule"/>
</dbReference>
<dbReference type="PROSITE" id="PS51705">
    <property type="entry name" value="G_HFLX"/>
    <property type="match status" value="1"/>
</dbReference>
<dbReference type="EMBL" id="CP116805">
    <property type="protein sequence ID" value="WCL52925.1"/>
    <property type="molecule type" value="Genomic_DNA"/>
</dbReference>
<keyword evidence="1 6" id="KW-0963">Cytoplasm</keyword>
<dbReference type="PIRSF" id="PIRSF006809">
    <property type="entry name" value="GTP-binding_hflX_prd"/>
    <property type="match status" value="1"/>
</dbReference>
<dbReference type="AlphaFoldDB" id="A0AAE9XS14"/>
<dbReference type="InterPro" id="IPR016496">
    <property type="entry name" value="GTPase_HflX"/>
</dbReference>
<keyword evidence="4 8" id="KW-0460">Magnesium</keyword>
<evidence type="ECO:0000259" key="10">
    <source>
        <dbReference type="PROSITE" id="PS51705"/>
    </source>
</evidence>